<dbReference type="PROSITE" id="PS51779">
    <property type="entry name" value="POTRA"/>
    <property type="match status" value="1"/>
</dbReference>
<keyword evidence="2" id="KW-1003">Cell membrane</keyword>
<keyword evidence="4" id="KW-0812">Transmembrane</keyword>
<dbReference type="GO" id="GO:0051301">
    <property type="term" value="P:cell division"/>
    <property type="evidence" value="ECO:0007669"/>
    <property type="project" value="UniProtKB-KW"/>
</dbReference>
<dbReference type="AlphaFoldDB" id="A0A399EUZ1"/>
<dbReference type="InterPro" id="IPR034746">
    <property type="entry name" value="POTRA"/>
</dbReference>
<evidence type="ECO:0000256" key="4">
    <source>
        <dbReference type="ARBA" id="ARBA00022692"/>
    </source>
</evidence>
<organism evidence="9 10">
    <name type="scientific">Meiothermus luteus</name>
    <dbReference type="NCBI Taxonomy" id="2026184"/>
    <lineage>
        <taxon>Bacteria</taxon>
        <taxon>Thermotogati</taxon>
        <taxon>Deinococcota</taxon>
        <taxon>Deinococci</taxon>
        <taxon>Thermales</taxon>
        <taxon>Thermaceae</taxon>
        <taxon>Meiothermus</taxon>
    </lineage>
</organism>
<keyword evidence="3 9" id="KW-0132">Cell division</keyword>
<dbReference type="GO" id="GO:0016020">
    <property type="term" value="C:membrane"/>
    <property type="evidence" value="ECO:0007669"/>
    <property type="project" value="UniProtKB-SubCell"/>
</dbReference>
<evidence type="ECO:0000259" key="8">
    <source>
        <dbReference type="PROSITE" id="PS51779"/>
    </source>
</evidence>
<reference evidence="9 10" key="1">
    <citation type="submission" date="2018-08" db="EMBL/GenBank/DDBJ databases">
        <title>Meiothermus luteus KCTC 52599 genome sequencing project.</title>
        <authorList>
            <person name="Da Costa M.S."/>
            <person name="Albuquerque L."/>
            <person name="Raposo P."/>
            <person name="Froufe H.J.C."/>
            <person name="Barroso C.S."/>
            <person name="Egas C."/>
        </authorList>
    </citation>
    <scope>NUCLEOTIDE SEQUENCE [LARGE SCALE GENOMIC DNA]</scope>
    <source>
        <strain evidence="9 10">KCTC 52599</strain>
    </source>
</reference>
<proteinExistence type="predicted"/>
<comment type="caution">
    <text evidence="9">The sequence shown here is derived from an EMBL/GenBank/DDBJ whole genome shotgun (WGS) entry which is preliminary data.</text>
</comment>
<keyword evidence="6" id="KW-0472">Membrane</keyword>
<keyword evidence="5" id="KW-1133">Transmembrane helix</keyword>
<evidence type="ECO:0000313" key="9">
    <source>
        <dbReference type="EMBL" id="RIH86442.1"/>
    </source>
</evidence>
<dbReference type="OrthoDB" id="31612at2"/>
<evidence type="ECO:0000256" key="5">
    <source>
        <dbReference type="ARBA" id="ARBA00022989"/>
    </source>
</evidence>
<evidence type="ECO:0000256" key="7">
    <source>
        <dbReference type="ARBA" id="ARBA00023306"/>
    </source>
</evidence>
<evidence type="ECO:0000313" key="10">
    <source>
        <dbReference type="Proteomes" id="UP000265800"/>
    </source>
</evidence>
<feature type="domain" description="POTRA" evidence="8">
    <location>
        <begin position="33"/>
        <end position="100"/>
    </location>
</feature>
<dbReference type="InterPro" id="IPR013685">
    <property type="entry name" value="POTRA_FtsQ_type"/>
</dbReference>
<comment type="subcellular location">
    <subcellularLocation>
        <location evidence="1">Membrane</location>
    </subcellularLocation>
</comment>
<dbReference type="RefSeq" id="WP_119359920.1">
    <property type="nucleotide sequence ID" value="NZ_QWKZ01000032.1"/>
</dbReference>
<evidence type="ECO:0000256" key="2">
    <source>
        <dbReference type="ARBA" id="ARBA00022475"/>
    </source>
</evidence>
<dbReference type="EMBL" id="QWKZ01000032">
    <property type="protein sequence ID" value="RIH86442.1"/>
    <property type="molecule type" value="Genomic_DNA"/>
</dbReference>
<protein>
    <submittedName>
        <fullName evidence="9">Cell division protein FtsQ</fullName>
    </submittedName>
</protein>
<evidence type="ECO:0000256" key="6">
    <source>
        <dbReference type="ARBA" id="ARBA00023136"/>
    </source>
</evidence>
<name>A0A399EUZ1_9DEIN</name>
<keyword evidence="7" id="KW-0131">Cell cycle</keyword>
<dbReference type="Proteomes" id="UP000265800">
    <property type="component" value="Unassembled WGS sequence"/>
</dbReference>
<evidence type="ECO:0000256" key="3">
    <source>
        <dbReference type="ARBA" id="ARBA00022618"/>
    </source>
</evidence>
<sequence>MRESGGRGLPTLTRVLLLLLLLASLATGSQVVLPVEEVEVVGNQQLSPDYIRQVTGLEVGSPWLWAWPYRLQPLLQNPWVRTAQLERPAIRRLRIVLEERKSIANLRLGPELYGLSADGVLLPGAPRQAPLLVGQGQPPLADLVLLVQTFPQAERIRYGVGGYQVEKGNLRVWGRTVRELQDWAKASRIGPSAAINPLRPPDAGRIYVYSWGVSARR</sequence>
<accession>A0A399EUZ1</accession>
<dbReference type="Pfam" id="PF08478">
    <property type="entry name" value="POTRA_1"/>
    <property type="match status" value="1"/>
</dbReference>
<keyword evidence="10" id="KW-1185">Reference proteome</keyword>
<evidence type="ECO:0000256" key="1">
    <source>
        <dbReference type="ARBA" id="ARBA00004370"/>
    </source>
</evidence>
<gene>
    <name evidence="9" type="primary">ftsQ</name>
    <name evidence="9" type="ORF">Mlute_01270</name>
</gene>